<evidence type="ECO:0000313" key="1">
    <source>
        <dbReference type="EMBL" id="STD17974.1"/>
    </source>
</evidence>
<dbReference type="EMBL" id="UFYI01000006">
    <property type="protein sequence ID" value="STD17974.1"/>
    <property type="molecule type" value="Genomic_DNA"/>
</dbReference>
<name>A0A376F159_ENTAS</name>
<dbReference type="GO" id="GO:0003677">
    <property type="term" value="F:DNA binding"/>
    <property type="evidence" value="ECO:0007669"/>
    <property type="project" value="InterPro"/>
</dbReference>
<protein>
    <recommendedName>
        <fullName evidence="3">Transcriptional regulator</fullName>
    </recommendedName>
</protein>
<dbReference type="SUPFAM" id="SSF47413">
    <property type="entry name" value="lambda repressor-like DNA-binding domains"/>
    <property type="match status" value="1"/>
</dbReference>
<dbReference type="InterPro" id="IPR010982">
    <property type="entry name" value="Lambda_DNA-bd_dom_sf"/>
</dbReference>
<dbReference type="Gene3D" id="1.10.260.40">
    <property type="entry name" value="lambda repressor-like DNA-binding domains"/>
    <property type="match status" value="1"/>
</dbReference>
<reference evidence="1 2" key="1">
    <citation type="submission" date="2018-06" db="EMBL/GenBank/DDBJ databases">
        <authorList>
            <consortium name="Pathogen Informatics"/>
            <person name="Doyle S."/>
        </authorList>
    </citation>
    <scope>NUCLEOTIDE SEQUENCE [LARGE SCALE GENOMIC DNA]</scope>
    <source>
        <strain evidence="1 2">NCTC12123</strain>
    </source>
</reference>
<evidence type="ECO:0000313" key="2">
    <source>
        <dbReference type="Proteomes" id="UP000255163"/>
    </source>
</evidence>
<dbReference type="RefSeq" id="WP_059346976.1">
    <property type="nucleotide sequence ID" value="NZ_CP011863.1"/>
</dbReference>
<accession>A0A376F159</accession>
<dbReference type="AlphaFoldDB" id="A0A376F159"/>
<dbReference type="Proteomes" id="UP000255163">
    <property type="component" value="Unassembled WGS sequence"/>
</dbReference>
<gene>
    <name evidence="1" type="ORF">NCTC12123_00136</name>
</gene>
<proteinExistence type="predicted"/>
<sequence>MDLKTFLKTSGVRQKAFAALVGRTQGYVSRVASGECLLGAATALKWAAATGFQVTPHDLRPDLYPNPKDGIPDRAAA</sequence>
<organism evidence="1 2">
    <name type="scientific">Enterobacter asburiae</name>
    <dbReference type="NCBI Taxonomy" id="61645"/>
    <lineage>
        <taxon>Bacteria</taxon>
        <taxon>Pseudomonadati</taxon>
        <taxon>Pseudomonadota</taxon>
        <taxon>Gammaproteobacteria</taxon>
        <taxon>Enterobacterales</taxon>
        <taxon>Enterobacteriaceae</taxon>
        <taxon>Enterobacter</taxon>
        <taxon>Enterobacter cloacae complex</taxon>
    </lineage>
</organism>
<evidence type="ECO:0008006" key="3">
    <source>
        <dbReference type="Google" id="ProtNLM"/>
    </source>
</evidence>